<dbReference type="SUPFAM" id="SSF55874">
    <property type="entry name" value="ATPase domain of HSP90 chaperone/DNA topoisomerase II/histidine kinase"/>
    <property type="match status" value="1"/>
</dbReference>
<dbReference type="Pfam" id="PF07730">
    <property type="entry name" value="HisKA_3"/>
    <property type="match status" value="1"/>
</dbReference>
<keyword evidence="4" id="KW-0812">Transmembrane</keyword>
<organism evidence="6 7">
    <name type="scientific">Luteibacter yeojuensis</name>
    <dbReference type="NCBI Taxonomy" id="345309"/>
    <lineage>
        <taxon>Bacteria</taxon>
        <taxon>Pseudomonadati</taxon>
        <taxon>Pseudomonadota</taxon>
        <taxon>Gammaproteobacteria</taxon>
        <taxon>Lysobacterales</taxon>
        <taxon>Rhodanobacteraceae</taxon>
        <taxon>Luteibacter</taxon>
    </lineage>
</organism>
<dbReference type="PANTHER" id="PTHR24421:SF62">
    <property type="entry name" value="SENSORY TRANSDUCTION HISTIDINE KINASE"/>
    <property type="match status" value="1"/>
</dbReference>
<dbReference type="EMBL" id="JAAQTL010000001">
    <property type="protein sequence ID" value="NID14683.1"/>
    <property type="molecule type" value="Genomic_DNA"/>
</dbReference>
<proteinExistence type="predicted"/>
<dbReference type="PANTHER" id="PTHR24421">
    <property type="entry name" value="NITRATE/NITRITE SENSOR PROTEIN NARX-RELATED"/>
    <property type="match status" value="1"/>
</dbReference>
<dbReference type="GO" id="GO:0016020">
    <property type="term" value="C:membrane"/>
    <property type="evidence" value="ECO:0007669"/>
    <property type="project" value="InterPro"/>
</dbReference>
<keyword evidence="2" id="KW-0418">Kinase</keyword>
<keyword evidence="3" id="KW-0902">Two-component regulatory system</keyword>
<evidence type="ECO:0000256" key="2">
    <source>
        <dbReference type="ARBA" id="ARBA00022777"/>
    </source>
</evidence>
<keyword evidence="1" id="KW-0808">Transferase</keyword>
<evidence type="ECO:0000256" key="4">
    <source>
        <dbReference type="SAM" id="Phobius"/>
    </source>
</evidence>
<dbReference type="InterPro" id="IPR003594">
    <property type="entry name" value="HATPase_dom"/>
</dbReference>
<evidence type="ECO:0000256" key="3">
    <source>
        <dbReference type="ARBA" id="ARBA00023012"/>
    </source>
</evidence>
<dbReference type="CDD" id="cd16917">
    <property type="entry name" value="HATPase_UhpB-NarQ-NarX-like"/>
    <property type="match status" value="1"/>
</dbReference>
<dbReference type="GO" id="GO:0046983">
    <property type="term" value="F:protein dimerization activity"/>
    <property type="evidence" value="ECO:0007669"/>
    <property type="project" value="InterPro"/>
</dbReference>
<dbReference type="RefSeq" id="WP_166698381.1">
    <property type="nucleotide sequence ID" value="NZ_JAAQTL010000001.1"/>
</dbReference>
<dbReference type="SMART" id="SM00387">
    <property type="entry name" value="HATPase_c"/>
    <property type="match status" value="1"/>
</dbReference>
<comment type="caution">
    <text evidence="6">The sequence shown here is derived from an EMBL/GenBank/DDBJ whole genome shotgun (WGS) entry which is preliminary data.</text>
</comment>
<gene>
    <name evidence="6" type="ORF">HBF32_04285</name>
</gene>
<protein>
    <recommendedName>
        <fullName evidence="5">Histidine kinase/HSP90-like ATPase domain-containing protein</fullName>
    </recommendedName>
</protein>
<dbReference type="GO" id="GO:0000155">
    <property type="term" value="F:phosphorelay sensor kinase activity"/>
    <property type="evidence" value="ECO:0007669"/>
    <property type="project" value="InterPro"/>
</dbReference>
<dbReference type="Pfam" id="PF02518">
    <property type="entry name" value="HATPase_c"/>
    <property type="match status" value="1"/>
</dbReference>
<name>A0A7X5QSM0_9GAMM</name>
<keyword evidence="4" id="KW-1133">Transmembrane helix</keyword>
<keyword evidence="7" id="KW-1185">Reference proteome</keyword>
<feature type="domain" description="Histidine kinase/HSP90-like ATPase" evidence="5">
    <location>
        <begin position="142"/>
        <end position="239"/>
    </location>
</feature>
<dbReference type="Proteomes" id="UP000518878">
    <property type="component" value="Unassembled WGS sequence"/>
</dbReference>
<dbReference type="Gene3D" id="1.20.5.1930">
    <property type="match status" value="1"/>
</dbReference>
<dbReference type="AlphaFoldDB" id="A0A7X5QSM0"/>
<feature type="transmembrane region" description="Helical" evidence="4">
    <location>
        <begin position="6"/>
        <end position="26"/>
    </location>
</feature>
<keyword evidence="4" id="KW-0472">Membrane</keyword>
<accession>A0A7X5QSM0</accession>
<evidence type="ECO:0000259" key="5">
    <source>
        <dbReference type="SMART" id="SM00387"/>
    </source>
</evidence>
<reference evidence="6 7" key="1">
    <citation type="journal article" date="2006" name="Int. J. Syst. Evol. Microbiol.">
        <title>Dyella yeojuensis sp. nov., isolated from greenhouse soil in Korea.</title>
        <authorList>
            <person name="Kim B.Y."/>
            <person name="Weon H.Y."/>
            <person name="Lee K.H."/>
            <person name="Seok S.J."/>
            <person name="Kwon S.W."/>
            <person name="Go S.J."/>
            <person name="Stackebrandt E."/>
        </authorList>
    </citation>
    <scope>NUCLEOTIDE SEQUENCE [LARGE SCALE GENOMIC DNA]</scope>
    <source>
        <strain evidence="6 7">DSM 17673</strain>
    </source>
</reference>
<dbReference type="Gene3D" id="3.30.565.10">
    <property type="entry name" value="Histidine kinase-like ATPase, C-terminal domain"/>
    <property type="match status" value="1"/>
</dbReference>
<evidence type="ECO:0000313" key="7">
    <source>
        <dbReference type="Proteomes" id="UP000518878"/>
    </source>
</evidence>
<dbReference type="InterPro" id="IPR050482">
    <property type="entry name" value="Sensor_HK_TwoCompSys"/>
</dbReference>
<dbReference type="InterPro" id="IPR036890">
    <property type="entry name" value="HATPase_C_sf"/>
</dbReference>
<dbReference type="InterPro" id="IPR011712">
    <property type="entry name" value="Sig_transdc_His_kin_sub3_dim/P"/>
</dbReference>
<sequence>MKTGYRHYIEGALVAIAAFSGYRLYVARRDDQRRIRAEERERIARDLHDTLLQSVQGLLLTVQAISRKPPSEKAQEELARAAELARQAVIESRDKLGLMRSDQSGSGCPLRLFLNEIIESVFPDDERVSLSLNGRIRQLHWNVAGEIVAIVREALVNARSHSAASAVRVRVIFSWRQLIVSVMDDGKGIPEGVLAEGMRRDHYGLLGMSERAEAIPATLRIRSRSGAGTEVRLSVPAHIAYR</sequence>
<evidence type="ECO:0000256" key="1">
    <source>
        <dbReference type="ARBA" id="ARBA00022679"/>
    </source>
</evidence>
<evidence type="ECO:0000313" key="6">
    <source>
        <dbReference type="EMBL" id="NID14683.1"/>
    </source>
</evidence>